<sequence>MFAVDCVEFFEDLFAIVVNLLDVLMNHLEQRLSLITSDLTKEYDIVIHQLKSLPSNTQELFKAKEWLHELKSGSLKDLKRKLQNF</sequence>
<feature type="non-terminal residue" evidence="1">
    <location>
        <position position="85"/>
    </location>
</feature>
<gene>
    <name evidence="1" type="ORF">LARSCL_LOCUS13370</name>
</gene>
<name>A0AAV2AMA9_9ARAC</name>
<organism evidence="1 2">
    <name type="scientific">Larinioides sclopetarius</name>
    <dbReference type="NCBI Taxonomy" id="280406"/>
    <lineage>
        <taxon>Eukaryota</taxon>
        <taxon>Metazoa</taxon>
        <taxon>Ecdysozoa</taxon>
        <taxon>Arthropoda</taxon>
        <taxon>Chelicerata</taxon>
        <taxon>Arachnida</taxon>
        <taxon>Araneae</taxon>
        <taxon>Araneomorphae</taxon>
        <taxon>Entelegynae</taxon>
        <taxon>Araneoidea</taxon>
        <taxon>Araneidae</taxon>
        <taxon>Larinioides</taxon>
    </lineage>
</organism>
<protein>
    <submittedName>
        <fullName evidence="1">Uncharacterized protein</fullName>
    </submittedName>
</protein>
<keyword evidence="2" id="KW-1185">Reference proteome</keyword>
<evidence type="ECO:0000313" key="2">
    <source>
        <dbReference type="Proteomes" id="UP001497382"/>
    </source>
</evidence>
<dbReference type="AlphaFoldDB" id="A0AAV2AMA9"/>
<reference evidence="1 2" key="1">
    <citation type="submission" date="2024-04" db="EMBL/GenBank/DDBJ databases">
        <authorList>
            <person name="Rising A."/>
            <person name="Reimegard J."/>
            <person name="Sonavane S."/>
            <person name="Akerstrom W."/>
            <person name="Nylinder S."/>
            <person name="Hedman E."/>
            <person name="Kallberg Y."/>
        </authorList>
    </citation>
    <scope>NUCLEOTIDE SEQUENCE [LARGE SCALE GENOMIC DNA]</scope>
</reference>
<proteinExistence type="predicted"/>
<comment type="caution">
    <text evidence="1">The sequence shown here is derived from an EMBL/GenBank/DDBJ whole genome shotgun (WGS) entry which is preliminary data.</text>
</comment>
<evidence type="ECO:0000313" key="1">
    <source>
        <dbReference type="EMBL" id="CAL1284852.1"/>
    </source>
</evidence>
<dbReference type="EMBL" id="CAXIEN010000184">
    <property type="protein sequence ID" value="CAL1284852.1"/>
    <property type="molecule type" value="Genomic_DNA"/>
</dbReference>
<accession>A0AAV2AMA9</accession>
<dbReference type="Proteomes" id="UP001497382">
    <property type="component" value="Unassembled WGS sequence"/>
</dbReference>